<dbReference type="PROSITE" id="PS50002">
    <property type="entry name" value="SH3"/>
    <property type="match status" value="1"/>
</dbReference>
<dbReference type="SUPFAM" id="SSF50044">
    <property type="entry name" value="SH3-domain"/>
    <property type="match status" value="1"/>
</dbReference>
<dbReference type="EMBL" id="JBBJCI010000435">
    <property type="protein sequence ID" value="KAK7230385.1"/>
    <property type="molecule type" value="Genomic_DNA"/>
</dbReference>
<dbReference type="Gene3D" id="2.30.30.40">
    <property type="entry name" value="SH3 Domains"/>
    <property type="match status" value="1"/>
</dbReference>
<dbReference type="InterPro" id="IPR036028">
    <property type="entry name" value="SH3-like_dom_sf"/>
</dbReference>
<feature type="compositionally biased region" description="Low complexity" evidence="3">
    <location>
        <begin position="49"/>
        <end position="68"/>
    </location>
</feature>
<sequence>MEAAPLGRLLATARRPFELTIRPAARARVAGRRRARQRGPSPRPRSRRSTCSASTRRRSSSPCGASTSTPPPPRAAAASARRSLAAAAAAPDPVVGLVAKALDHDARGGAAKARGDARSALAEYRAVADTLLEAQPLYAADAATRARVAARFPGVSLAALYDAAVANVRDAEAKAAAAAAPPPRRAAPPLRPSRARRSAQQRAPPPQHQYAPPQQPPPPQHVDPFAELPPAAAPPVEAYDDAPPPASPPPPPPAVEEAPSAPASPTNHRPCMAAFEFVAGEAWQLSVGADEDLLLIETHADGWSDVVKADGARGMVPASYIVPK</sequence>
<protein>
    <recommendedName>
        <fullName evidence="4">SH3 domain-containing protein</fullName>
    </recommendedName>
</protein>
<feature type="compositionally biased region" description="Low complexity" evidence="3">
    <location>
        <begin position="223"/>
        <end position="237"/>
    </location>
</feature>
<feature type="compositionally biased region" description="Pro residues" evidence="3">
    <location>
        <begin position="242"/>
        <end position="254"/>
    </location>
</feature>
<comment type="caution">
    <text evidence="5">The sequence shown here is derived from an EMBL/GenBank/DDBJ whole genome shotgun (WGS) entry which is preliminary data.</text>
</comment>
<dbReference type="Proteomes" id="UP001363151">
    <property type="component" value="Unassembled WGS sequence"/>
</dbReference>
<name>A0ABR1FGK0_AURAN</name>
<evidence type="ECO:0000256" key="1">
    <source>
        <dbReference type="ARBA" id="ARBA00022443"/>
    </source>
</evidence>
<keyword evidence="1 2" id="KW-0728">SH3 domain</keyword>
<gene>
    <name evidence="5" type="ORF">SO694_00182040</name>
</gene>
<evidence type="ECO:0000313" key="6">
    <source>
        <dbReference type="Proteomes" id="UP001363151"/>
    </source>
</evidence>
<reference evidence="5 6" key="1">
    <citation type="submission" date="2024-03" db="EMBL/GenBank/DDBJ databases">
        <title>Aureococcus anophagefferens CCMP1851 and Kratosvirus quantuckense: Draft genome of a second virus-susceptible host strain in the model system.</title>
        <authorList>
            <person name="Chase E."/>
            <person name="Truchon A.R."/>
            <person name="Schepens W."/>
            <person name="Wilhelm S.W."/>
        </authorList>
    </citation>
    <scope>NUCLEOTIDE SEQUENCE [LARGE SCALE GENOMIC DNA]</scope>
    <source>
        <strain evidence="5 6">CCMP1851</strain>
    </source>
</reference>
<proteinExistence type="predicted"/>
<dbReference type="InterPro" id="IPR001452">
    <property type="entry name" value="SH3_domain"/>
</dbReference>
<feature type="compositionally biased region" description="Pro residues" evidence="3">
    <location>
        <begin position="203"/>
        <end position="221"/>
    </location>
</feature>
<feature type="domain" description="SH3" evidence="4">
    <location>
        <begin position="266"/>
        <end position="324"/>
    </location>
</feature>
<keyword evidence="6" id="KW-1185">Reference proteome</keyword>
<evidence type="ECO:0000256" key="2">
    <source>
        <dbReference type="PROSITE-ProRule" id="PRU00192"/>
    </source>
</evidence>
<organism evidence="5 6">
    <name type="scientific">Aureococcus anophagefferens</name>
    <name type="common">Harmful bloom alga</name>
    <dbReference type="NCBI Taxonomy" id="44056"/>
    <lineage>
        <taxon>Eukaryota</taxon>
        <taxon>Sar</taxon>
        <taxon>Stramenopiles</taxon>
        <taxon>Ochrophyta</taxon>
        <taxon>Pelagophyceae</taxon>
        <taxon>Pelagomonadales</taxon>
        <taxon>Pelagomonadaceae</taxon>
        <taxon>Aureococcus</taxon>
    </lineage>
</organism>
<evidence type="ECO:0000313" key="5">
    <source>
        <dbReference type="EMBL" id="KAK7230385.1"/>
    </source>
</evidence>
<feature type="region of interest" description="Disordered" evidence="3">
    <location>
        <begin position="24"/>
        <end position="80"/>
    </location>
</feature>
<accession>A0ABR1FGK0</accession>
<feature type="compositionally biased region" description="Pro residues" evidence="3">
    <location>
        <begin position="180"/>
        <end position="191"/>
    </location>
</feature>
<evidence type="ECO:0000259" key="4">
    <source>
        <dbReference type="PROSITE" id="PS50002"/>
    </source>
</evidence>
<feature type="compositionally biased region" description="Low complexity" evidence="3">
    <location>
        <begin position="255"/>
        <end position="265"/>
    </location>
</feature>
<evidence type="ECO:0000256" key="3">
    <source>
        <dbReference type="SAM" id="MobiDB-lite"/>
    </source>
</evidence>
<feature type="region of interest" description="Disordered" evidence="3">
    <location>
        <begin position="175"/>
        <end position="267"/>
    </location>
</feature>